<accession>A0ABD2PX69</accession>
<name>A0ABD2PX69_9PLAT</name>
<sequence>MGKPFYARCTLVFFTKIHLLKKENPTCFERISKLVTCNLSTRESSSVSLDFAQEAIHLLLKSNGVVRSTTREDHMEANTRFHMVQPLITSLLDIGRDNPIVTEEDETKQLLQHHSFGKSSVEKILQNSKKIENKLWTLNETNRFEAHTIILDLEWIVKKLTKKTLNKLFSDRLDIIFAKYQEIRLLKIPFFFKTTEALPHIVEFTDATPIEPGELKAVARSQHATDRLITYL</sequence>
<protein>
    <submittedName>
        <fullName evidence="1">Uncharacterized protein</fullName>
    </submittedName>
</protein>
<comment type="caution">
    <text evidence="1">The sequence shown here is derived from an EMBL/GenBank/DDBJ whole genome shotgun (WGS) entry which is preliminary data.</text>
</comment>
<dbReference type="AlphaFoldDB" id="A0ABD2PX69"/>
<evidence type="ECO:0000313" key="1">
    <source>
        <dbReference type="EMBL" id="KAL3312030.1"/>
    </source>
</evidence>
<dbReference type="Proteomes" id="UP001626550">
    <property type="component" value="Unassembled WGS sequence"/>
</dbReference>
<gene>
    <name evidence="1" type="ORF">Ciccas_009385</name>
</gene>
<dbReference type="EMBL" id="JBJKFK010001904">
    <property type="protein sequence ID" value="KAL3312030.1"/>
    <property type="molecule type" value="Genomic_DNA"/>
</dbReference>
<keyword evidence="2" id="KW-1185">Reference proteome</keyword>
<reference evidence="1 2" key="1">
    <citation type="submission" date="2024-11" db="EMBL/GenBank/DDBJ databases">
        <title>Adaptive evolution of stress response genes in parasites aligns with host niche diversity.</title>
        <authorList>
            <person name="Hahn C."/>
            <person name="Resl P."/>
        </authorList>
    </citation>
    <scope>NUCLEOTIDE SEQUENCE [LARGE SCALE GENOMIC DNA]</scope>
    <source>
        <strain evidence="1">EGGRZ-B1_66</strain>
        <tissue evidence="1">Body</tissue>
    </source>
</reference>
<organism evidence="1 2">
    <name type="scientific">Cichlidogyrus casuarinus</name>
    <dbReference type="NCBI Taxonomy" id="1844966"/>
    <lineage>
        <taxon>Eukaryota</taxon>
        <taxon>Metazoa</taxon>
        <taxon>Spiralia</taxon>
        <taxon>Lophotrochozoa</taxon>
        <taxon>Platyhelminthes</taxon>
        <taxon>Monogenea</taxon>
        <taxon>Monopisthocotylea</taxon>
        <taxon>Dactylogyridea</taxon>
        <taxon>Ancyrocephalidae</taxon>
        <taxon>Cichlidogyrus</taxon>
    </lineage>
</organism>
<evidence type="ECO:0000313" key="2">
    <source>
        <dbReference type="Proteomes" id="UP001626550"/>
    </source>
</evidence>
<proteinExistence type="predicted"/>